<evidence type="ECO:0000256" key="1">
    <source>
        <dbReference type="ARBA" id="ARBA00004571"/>
    </source>
</evidence>
<keyword evidence="8" id="KW-0626">Porin</keyword>
<dbReference type="GO" id="GO:0015288">
    <property type="term" value="F:porin activity"/>
    <property type="evidence" value="ECO:0007669"/>
    <property type="project" value="UniProtKB-KW"/>
</dbReference>
<proteinExistence type="predicted"/>
<keyword evidence="6 11" id="KW-0732">Signal</keyword>
<comment type="subcellular location">
    <subcellularLocation>
        <location evidence="1">Cell outer membrane</location>
        <topology evidence="1">Multi-pass membrane protein</topology>
    </subcellularLocation>
</comment>
<dbReference type="RefSeq" id="WP_095541958.1">
    <property type="nucleotide sequence ID" value="NZ_CP156659.1"/>
</dbReference>
<evidence type="ECO:0000256" key="2">
    <source>
        <dbReference type="ARBA" id="ARBA00011233"/>
    </source>
</evidence>
<dbReference type="Proteomes" id="UP000217999">
    <property type="component" value="Unassembled WGS sequence"/>
</dbReference>
<organism evidence="13 17">
    <name type="scientific">Vandammella animalimorsus</name>
    <dbReference type="NCBI Taxonomy" id="2029117"/>
    <lineage>
        <taxon>Bacteria</taxon>
        <taxon>Pseudomonadati</taxon>
        <taxon>Pseudomonadota</taxon>
        <taxon>Betaproteobacteria</taxon>
        <taxon>Burkholderiales</taxon>
        <taxon>Comamonadaceae</taxon>
        <taxon>Vandammella</taxon>
    </lineage>
</organism>
<evidence type="ECO:0000313" key="17">
    <source>
        <dbReference type="Proteomes" id="UP000217999"/>
    </source>
</evidence>
<dbReference type="PANTHER" id="PTHR34501:SF9">
    <property type="entry name" value="MAJOR OUTER MEMBRANE PROTEIN P.IA"/>
    <property type="match status" value="1"/>
</dbReference>
<dbReference type="PRINTS" id="PR00184">
    <property type="entry name" value="NEISSPPORIN"/>
</dbReference>
<dbReference type="Proteomes" id="UP000217780">
    <property type="component" value="Unassembled WGS sequence"/>
</dbReference>
<sequence>MKTSHLSIALIPLLAFGAAHAQSSVTLYGRINTTVEHQKFQGEDATTGLHSNSSYIGFRGVEDLGGGLKAGFVFEQKVDSTTGAATDGFARQSELYLGGNFGKLRLGNYNSTVYSNTADYISMHNHDTGSSADALYAYIVPNTAKVGYVTPELGGFSLELGYGFEDNHNGKSPYDLSVSYKFGNFDLAGGFAKHDKAEAYTLRALYATDTIALGGYVQFDENGHGANLGDRLSARLAAAYFAGASEFHANVGWADEYDNVAKSGATQFTLGYNYNLSKRTKLYGFYTRIDNERNANYGGAPAAGKDFSSFALGVRHLF</sequence>
<protein>
    <submittedName>
        <fullName evidence="13">Porin</fullName>
    </submittedName>
</protein>
<dbReference type="CDD" id="cd00342">
    <property type="entry name" value="gram_neg_porins"/>
    <property type="match status" value="1"/>
</dbReference>
<evidence type="ECO:0000256" key="9">
    <source>
        <dbReference type="ARBA" id="ARBA00023136"/>
    </source>
</evidence>
<dbReference type="EMBL" id="NSJF01000001">
    <property type="protein sequence ID" value="PAT36233.1"/>
    <property type="molecule type" value="Genomic_DNA"/>
</dbReference>
<name>A0A2A2AEL4_9BURK</name>
<dbReference type="InterPro" id="IPR050298">
    <property type="entry name" value="Gram-neg_bact_OMP"/>
</dbReference>
<evidence type="ECO:0000256" key="8">
    <source>
        <dbReference type="ARBA" id="ARBA00023114"/>
    </source>
</evidence>
<dbReference type="AlphaFoldDB" id="A0A2A2AEL4"/>
<dbReference type="PANTHER" id="PTHR34501">
    <property type="entry name" value="PROTEIN YDDL-RELATED"/>
    <property type="match status" value="1"/>
</dbReference>
<accession>A0A2A2AR45</accession>
<dbReference type="Proteomes" id="UP000218439">
    <property type="component" value="Unassembled WGS sequence"/>
</dbReference>
<evidence type="ECO:0000313" key="16">
    <source>
        <dbReference type="Proteomes" id="UP000217780"/>
    </source>
</evidence>
<dbReference type="InterPro" id="IPR002299">
    <property type="entry name" value="Porin_Neis"/>
</dbReference>
<evidence type="ECO:0000256" key="10">
    <source>
        <dbReference type="ARBA" id="ARBA00023237"/>
    </source>
</evidence>
<dbReference type="EMBL" id="NSJE01000028">
    <property type="protein sequence ID" value="PAT41065.1"/>
    <property type="molecule type" value="Genomic_DNA"/>
</dbReference>
<feature type="domain" description="Porin" evidence="12">
    <location>
        <begin position="15"/>
        <end position="293"/>
    </location>
</feature>
<dbReference type="EMBL" id="NTBI01000005">
    <property type="protein sequence ID" value="PAX16859.1"/>
    <property type="molecule type" value="Genomic_DNA"/>
</dbReference>
<accession>A0A2A2AEL4</accession>
<dbReference type="SUPFAM" id="SSF56935">
    <property type="entry name" value="Porins"/>
    <property type="match status" value="1"/>
</dbReference>
<comment type="caution">
    <text evidence="13">The sequence shown here is derived from an EMBL/GenBank/DDBJ whole genome shotgun (WGS) entry which is preliminary data.</text>
</comment>
<comment type="subunit">
    <text evidence="2">Homotrimer.</text>
</comment>
<evidence type="ECO:0000313" key="15">
    <source>
        <dbReference type="EMBL" id="PAX16859.1"/>
    </source>
</evidence>
<dbReference type="GO" id="GO:0009279">
    <property type="term" value="C:cell outer membrane"/>
    <property type="evidence" value="ECO:0007669"/>
    <property type="project" value="UniProtKB-SubCell"/>
</dbReference>
<dbReference type="GO" id="GO:0006811">
    <property type="term" value="P:monoatomic ion transport"/>
    <property type="evidence" value="ECO:0007669"/>
    <property type="project" value="UniProtKB-KW"/>
</dbReference>
<dbReference type="GeneID" id="93872795"/>
<dbReference type="InterPro" id="IPR023614">
    <property type="entry name" value="Porin_dom_sf"/>
</dbReference>
<keyword evidence="4" id="KW-1134">Transmembrane beta strand</keyword>
<evidence type="ECO:0000313" key="18">
    <source>
        <dbReference type="Proteomes" id="UP000218439"/>
    </source>
</evidence>
<dbReference type="GO" id="GO:0046930">
    <property type="term" value="C:pore complex"/>
    <property type="evidence" value="ECO:0007669"/>
    <property type="project" value="UniProtKB-KW"/>
</dbReference>
<evidence type="ECO:0000256" key="4">
    <source>
        <dbReference type="ARBA" id="ARBA00022452"/>
    </source>
</evidence>
<dbReference type="Gene3D" id="2.40.160.10">
    <property type="entry name" value="Porin"/>
    <property type="match status" value="1"/>
</dbReference>
<dbReference type="Pfam" id="PF13609">
    <property type="entry name" value="Porin_4"/>
    <property type="match status" value="1"/>
</dbReference>
<evidence type="ECO:0000256" key="7">
    <source>
        <dbReference type="ARBA" id="ARBA00023065"/>
    </source>
</evidence>
<evidence type="ECO:0000259" key="12">
    <source>
        <dbReference type="Pfam" id="PF13609"/>
    </source>
</evidence>
<reference evidence="16 17" key="1">
    <citation type="submission" date="2017-08" db="EMBL/GenBank/DDBJ databases">
        <title>WGS of Clinical strains of the CDC Group NO-1 linked to zoonotic infections in humans.</title>
        <authorList>
            <person name="Bernier A.-M."/>
            <person name="Bernard K."/>
        </authorList>
    </citation>
    <scope>NUCLEOTIDE SEQUENCE [LARGE SCALE GENOMIC DNA]</scope>
    <source>
        <strain evidence="13 17">NML03-0146</strain>
        <strain evidence="14 18">NML120219</strain>
        <strain evidence="15 16">NML91-0035</strain>
    </source>
</reference>
<evidence type="ECO:0000256" key="6">
    <source>
        <dbReference type="ARBA" id="ARBA00022729"/>
    </source>
</evidence>
<dbReference type="InterPro" id="IPR033900">
    <property type="entry name" value="Gram_neg_porin_domain"/>
</dbReference>
<evidence type="ECO:0000256" key="3">
    <source>
        <dbReference type="ARBA" id="ARBA00022448"/>
    </source>
</evidence>
<keyword evidence="3" id="KW-0813">Transport</keyword>
<feature type="chain" id="PRO_5013059055" evidence="11">
    <location>
        <begin position="22"/>
        <end position="318"/>
    </location>
</feature>
<evidence type="ECO:0000313" key="14">
    <source>
        <dbReference type="EMBL" id="PAT41065.1"/>
    </source>
</evidence>
<gene>
    <name evidence="13" type="ORF">CK620_03260</name>
    <name evidence="14" type="ORF">CK621_13210</name>
    <name evidence="15" type="ORF">CLI92_07075</name>
</gene>
<evidence type="ECO:0000313" key="13">
    <source>
        <dbReference type="EMBL" id="PAT36233.1"/>
    </source>
</evidence>
<evidence type="ECO:0000256" key="5">
    <source>
        <dbReference type="ARBA" id="ARBA00022692"/>
    </source>
</evidence>
<keyword evidence="7" id="KW-0406">Ion transport</keyword>
<keyword evidence="10" id="KW-0998">Cell outer membrane</keyword>
<evidence type="ECO:0000256" key="11">
    <source>
        <dbReference type="SAM" id="SignalP"/>
    </source>
</evidence>
<keyword evidence="9" id="KW-0472">Membrane</keyword>
<feature type="signal peptide" evidence="11">
    <location>
        <begin position="1"/>
        <end position="21"/>
    </location>
</feature>
<accession>A0A2A2T5Q8</accession>
<keyword evidence="5" id="KW-0812">Transmembrane</keyword>